<dbReference type="InterPro" id="IPR029058">
    <property type="entry name" value="AB_hydrolase_fold"/>
</dbReference>
<reference evidence="2" key="1">
    <citation type="submission" date="2016-05" db="EMBL/GenBank/DDBJ databases">
        <title>Comparative genomics of biotechnologically important yeasts.</title>
        <authorList>
            <consortium name="DOE Joint Genome Institute"/>
            <person name="Riley R."/>
            <person name="Haridas S."/>
            <person name="Wolfe K.H."/>
            <person name="Lopes M.R."/>
            <person name="Hittinger C.T."/>
            <person name="Goker M."/>
            <person name="Salamov A."/>
            <person name="Wisecaver J."/>
            <person name="Long T.M."/>
            <person name="Aerts A.L."/>
            <person name="Barry K."/>
            <person name="Choi C."/>
            <person name="Clum A."/>
            <person name="Coughlan A.Y."/>
            <person name="Deshpande S."/>
            <person name="Douglass A.P."/>
            <person name="Hanson S.J."/>
            <person name="Klenk H.-P."/>
            <person name="Labutti K."/>
            <person name="Lapidus A."/>
            <person name="Lindquist E."/>
            <person name="Lipzen A."/>
            <person name="Meier-Kolthoff J.P."/>
            <person name="Ohm R.A."/>
            <person name="Otillar R.P."/>
            <person name="Pangilinan J."/>
            <person name="Peng Y."/>
            <person name="Rokas A."/>
            <person name="Rosa C.A."/>
            <person name="Scheuner C."/>
            <person name="Sibirny A.A."/>
            <person name="Slot J.C."/>
            <person name="Stielow J.B."/>
            <person name="Sun H."/>
            <person name="Kurtzman C.P."/>
            <person name="Blackwell M."/>
            <person name="Grigoriev I.V."/>
            <person name="Jeffries T.W."/>
        </authorList>
    </citation>
    <scope>NUCLEOTIDE SEQUENCE [LARGE SCALE GENOMIC DNA]</scope>
    <source>
        <strain evidence="2">NRRL Y-12698</strain>
    </source>
</reference>
<proteinExistence type="predicted"/>
<protein>
    <recommendedName>
        <fullName evidence="3">AB hydrolase-1 domain-containing protein</fullName>
    </recommendedName>
</protein>
<dbReference type="EMBL" id="KV454427">
    <property type="protein sequence ID" value="ODQ81744.1"/>
    <property type="molecule type" value="Genomic_DNA"/>
</dbReference>
<dbReference type="AlphaFoldDB" id="A0A1E3QVY5"/>
<evidence type="ECO:0000313" key="1">
    <source>
        <dbReference type="EMBL" id="ODQ81744.1"/>
    </source>
</evidence>
<organism evidence="1 2">
    <name type="scientific">Babjeviella inositovora NRRL Y-12698</name>
    <dbReference type="NCBI Taxonomy" id="984486"/>
    <lineage>
        <taxon>Eukaryota</taxon>
        <taxon>Fungi</taxon>
        <taxon>Dikarya</taxon>
        <taxon>Ascomycota</taxon>
        <taxon>Saccharomycotina</taxon>
        <taxon>Pichiomycetes</taxon>
        <taxon>Serinales incertae sedis</taxon>
        <taxon>Babjeviella</taxon>
    </lineage>
</organism>
<gene>
    <name evidence="1" type="ORF">BABINDRAFT_111016</name>
</gene>
<dbReference type="RefSeq" id="XP_018987072.1">
    <property type="nucleotide sequence ID" value="XM_019126838.1"/>
</dbReference>
<dbReference type="InterPro" id="IPR050261">
    <property type="entry name" value="FrsA_esterase"/>
</dbReference>
<accession>A0A1E3QVY5</accession>
<keyword evidence="2" id="KW-1185">Reference proteome</keyword>
<dbReference type="GeneID" id="30144692"/>
<sequence>MSNFYFQIDPLAHSEHTAIIGGVKTYFYGLSKLADVAPSLDVLLFFLMHGRGESHIASQSVAFRLMTKWYSAGQTTPLVCITIDNPNHGARLVDDHANNAWNKGNQNHALDMVSIIDTTANEYAMLVDYAPAYISTLLSLEGVASDAFCFRNVVSGISLGGHATVRFAQRNTAKVEAIVPIIGCTDLSSLLLNRLRKTYKTEFAHLTNFGLWNVLYEELELSAEDQVKYPKRFHDFLAEKDRQVMEEFGNTQTKKLFLFGADDVLVSEKYSKLWLENHPEGLQSFSLSGVGHTVTEEMVSHIQVFLSLLG</sequence>
<name>A0A1E3QVY5_9ASCO</name>
<evidence type="ECO:0008006" key="3">
    <source>
        <dbReference type="Google" id="ProtNLM"/>
    </source>
</evidence>
<dbReference type="PANTHER" id="PTHR22946:SF0">
    <property type="entry name" value="DIENELACTONE HYDROLASE DOMAIN-CONTAINING PROTEIN"/>
    <property type="match status" value="1"/>
</dbReference>
<evidence type="ECO:0000313" key="2">
    <source>
        <dbReference type="Proteomes" id="UP000094336"/>
    </source>
</evidence>
<dbReference type="Proteomes" id="UP000094336">
    <property type="component" value="Unassembled WGS sequence"/>
</dbReference>
<dbReference type="PANTHER" id="PTHR22946">
    <property type="entry name" value="DIENELACTONE HYDROLASE DOMAIN-CONTAINING PROTEIN-RELATED"/>
    <property type="match status" value="1"/>
</dbReference>
<dbReference type="OrthoDB" id="2152248at2759"/>
<dbReference type="STRING" id="984486.A0A1E3QVY5"/>
<dbReference type="SUPFAM" id="SSF53474">
    <property type="entry name" value="alpha/beta-Hydrolases"/>
    <property type="match status" value="1"/>
</dbReference>
<dbReference type="Gene3D" id="3.40.50.1820">
    <property type="entry name" value="alpha/beta hydrolase"/>
    <property type="match status" value="1"/>
</dbReference>